<dbReference type="PROSITE" id="PS50878">
    <property type="entry name" value="RT_POL"/>
    <property type="match status" value="1"/>
</dbReference>
<feature type="compositionally biased region" description="Polar residues" evidence="2">
    <location>
        <begin position="176"/>
        <end position="186"/>
    </location>
</feature>
<accession>A0A6A2Y751</accession>
<feature type="compositionally biased region" description="Basic and acidic residues" evidence="2">
    <location>
        <begin position="187"/>
        <end position="205"/>
    </location>
</feature>
<keyword evidence="1" id="KW-0862">Zinc</keyword>
<dbReference type="InterPro" id="IPR036691">
    <property type="entry name" value="Endo/exonu/phosph_ase_sf"/>
</dbReference>
<proteinExistence type="predicted"/>
<dbReference type="AlphaFoldDB" id="A0A6A2Y751"/>
<feature type="region of interest" description="Disordered" evidence="2">
    <location>
        <begin position="1"/>
        <end position="29"/>
    </location>
</feature>
<evidence type="ECO:0000259" key="3">
    <source>
        <dbReference type="PROSITE" id="PS50158"/>
    </source>
</evidence>
<dbReference type="PANTHER" id="PTHR19446">
    <property type="entry name" value="REVERSE TRANSCRIPTASES"/>
    <property type="match status" value="1"/>
</dbReference>
<dbReference type="InterPro" id="IPR001878">
    <property type="entry name" value="Znf_CCHC"/>
</dbReference>
<evidence type="ECO:0000256" key="2">
    <source>
        <dbReference type="SAM" id="MobiDB-lite"/>
    </source>
</evidence>
<dbReference type="GO" id="GO:0008270">
    <property type="term" value="F:zinc ion binding"/>
    <property type="evidence" value="ECO:0007669"/>
    <property type="project" value="UniProtKB-KW"/>
</dbReference>
<dbReference type="InterPro" id="IPR043502">
    <property type="entry name" value="DNA/RNA_pol_sf"/>
</dbReference>
<feature type="domain" description="CCHC-type" evidence="3">
    <location>
        <begin position="152"/>
        <end position="165"/>
    </location>
</feature>
<dbReference type="GO" id="GO:0003676">
    <property type="term" value="F:nucleic acid binding"/>
    <property type="evidence" value="ECO:0007669"/>
    <property type="project" value="InterPro"/>
</dbReference>
<evidence type="ECO:0008006" key="7">
    <source>
        <dbReference type="Google" id="ProtNLM"/>
    </source>
</evidence>
<evidence type="ECO:0000256" key="1">
    <source>
        <dbReference type="PROSITE-ProRule" id="PRU00047"/>
    </source>
</evidence>
<dbReference type="EMBL" id="VEPZ02001594">
    <property type="protein sequence ID" value="KAE8666647.1"/>
    <property type="molecule type" value="Genomic_DNA"/>
</dbReference>
<feature type="region of interest" description="Disordered" evidence="2">
    <location>
        <begin position="176"/>
        <end position="205"/>
    </location>
</feature>
<dbReference type="Pfam" id="PF00078">
    <property type="entry name" value="RVT_1"/>
    <property type="match status" value="1"/>
</dbReference>
<name>A0A6A2Y751_HIBSY</name>
<dbReference type="SUPFAM" id="SSF56219">
    <property type="entry name" value="DNase I-like"/>
    <property type="match status" value="1"/>
</dbReference>
<sequence>MQEASPPVTKVTQAVEGEGNAERIHKRTRPTVGDRVFEDERPRRSWKDAVASPTLLPGNFQFSVENMLDRANVLMEGPWKIMDHYITVEMASQFCGKLVGNPLKIDYHTVWSTRGRFARICVEIDLGSPLLSKVRMGKRVYNIEYEGLHSICFNCGVVGHRVTDCFANQKVNPTNKEVNREPQVQENQERREDDEHEYAQHEEKELAKDRYGPWIRDTSVSRILAKRVEQCGTKGSNNSWGKFINVVMEPEVEVNRMMEYQEKPPIEVENVTCISVFQAARDMEIEPIGPEHADLGNKNFNRNCRDLIREENPTMICLLETKAKSGTGTSLQKKLKFENHFEVPSQGFRGCLILLWNSKAQEVTIRQHTNQVIHCEIKEDDKSWLLSTVYIQPHSLKKEEAWENIYAYSIIIDQPWMIVGDFNDFSTLDERIGSNSDCLNRIIKFREHWNRCNLMDASYVGSKFTWTKHLYGRVTLQERLDKLLHNVEMVDYFPNLIVITLTRVYSDHNPILINTSLEIPVDIEKRPFRFEATWLTHEDFNRAFRVAWDKKKDSLVDAVEETKKALIDWKENTFGDIFKRKKTMVNRIQRSTNYFYSIYLQELEKILDTDYQQVLEQEEILWHKKSRLDWFLKGERNTKFFHLKTIVRSKFNKIVGLFIGDDWITEKTTLCQHVCNFYKGLFAGKEYVQLSRDYDSFIPRLNEEERTELMNQVTMKEVKVALFNMKGLKAPGPDDIQPIFYKQNWDTVKNTLRDFANNTLELGKMDTRILRTFLMLILKTVAADNVTQFRPISLLNTSYKIFSKVVVRHLCPVFQRLIGPYQNSFMKGRSTSDNILIVQEAVNSMMNLKGRKGAMIAKIDLQKAYDNVSWEFLKKTLQDFNFPERLVETIMFCITSYSIEPLWNGEITKILNPKQGLRQGDPLSPYLFILFMERLSHIIMKKVEKGLWKPFQCSRGGVKLMLPVLISKKLDIIDSNFLWGGDIENAHNHLVSWDKVCRSKKMEGLGIRKARLMNIALMAKNNWKLLTKQENLWCKVSEGKYLKHKEFLETESKGNSSSTWRGLLRTRNLIKQGRRWHIKSEVASYIDDDRSWNIRGIQHLLSYETKMEIGRVLIPQLSDPHEQDINTWGFSKDSQFTVTSAYQIMSIMEMGGHHGENLTWDLAEEKLPFKEGRVGGIGMESFVYGNNLGTVEE</sequence>
<dbReference type="Gene3D" id="3.60.10.10">
    <property type="entry name" value="Endonuclease/exonuclease/phosphatase"/>
    <property type="match status" value="1"/>
</dbReference>
<organism evidence="5 6">
    <name type="scientific">Hibiscus syriacus</name>
    <name type="common">Rose of Sharon</name>
    <dbReference type="NCBI Taxonomy" id="106335"/>
    <lineage>
        <taxon>Eukaryota</taxon>
        <taxon>Viridiplantae</taxon>
        <taxon>Streptophyta</taxon>
        <taxon>Embryophyta</taxon>
        <taxon>Tracheophyta</taxon>
        <taxon>Spermatophyta</taxon>
        <taxon>Magnoliopsida</taxon>
        <taxon>eudicotyledons</taxon>
        <taxon>Gunneridae</taxon>
        <taxon>Pentapetalae</taxon>
        <taxon>rosids</taxon>
        <taxon>malvids</taxon>
        <taxon>Malvales</taxon>
        <taxon>Malvaceae</taxon>
        <taxon>Malvoideae</taxon>
        <taxon>Hibiscus</taxon>
    </lineage>
</organism>
<dbReference type="PROSITE" id="PS50158">
    <property type="entry name" value="ZF_CCHC"/>
    <property type="match status" value="1"/>
</dbReference>
<evidence type="ECO:0000259" key="4">
    <source>
        <dbReference type="PROSITE" id="PS50878"/>
    </source>
</evidence>
<gene>
    <name evidence="5" type="ORF">F3Y22_tig00112495pilonHSYRG00083</name>
</gene>
<dbReference type="CDD" id="cd01650">
    <property type="entry name" value="RT_nLTR_like"/>
    <property type="match status" value="1"/>
</dbReference>
<dbReference type="InterPro" id="IPR000477">
    <property type="entry name" value="RT_dom"/>
</dbReference>
<protein>
    <recommendedName>
        <fullName evidence="7">CCHC-type domain-containing protein</fullName>
    </recommendedName>
</protein>
<keyword evidence="1" id="KW-0863">Zinc-finger</keyword>
<dbReference type="Pfam" id="PF00098">
    <property type="entry name" value="zf-CCHC"/>
    <property type="match status" value="1"/>
</dbReference>
<evidence type="ECO:0000313" key="6">
    <source>
        <dbReference type="Proteomes" id="UP000436088"/>
    </source>
</evidence>
<comment type="caution">
    <text evidence="5">The sequence shown here is derived from an EMBL/GenBank/DDBJ whole genome shotgun (WGS) entry which is preliminary data.</text>
</comment>
<keyword evidence="1" id="KW-0479">Metal-binding</keyword>
<dbReference type="GO" id="GO:0003824">
    <property type="term" value="F:catalytic activity"/>
    <property type="evidence" value="ECO:0007669"/>
    <property type="project" value="InterPro"/>
</dbReference>
<evidence type="ECO:0000313" key="5">
    <source>
        <dbReference type="EMBL" id="KAE8666647.1"/>
    </source>
</evidence>
<dbReference type="Pfam" id="PF03372">
    <property type="entry name" value="Exo_endo_phos"/>
    <property type="match status" value="1"/>
</dbReference>
<keyword evidence="6" id="KW-1185">Reference proteome</keyword>
<reference evidence="5" key="1">
    <citation type="submission" date="2019-09" db="EMBL/GenBank/DDBJ databases">
        <title>Draft genome information of white flower Hibiscus syriacus.</title>
        <authorList>
            <person name="Kim Y.-M."/>
        </authorList>
    </citation>
    <scope>NUCLEOTIDE SEQUENCE [LARGE SCALE GENOMIC DNA]</scope>
    <source>
        <strain evidence="5">YM2019G1</strain>
    </source>
</reference>
<feature type="domain" description="Reverse transcriptase" evidence="4">
    <location>
        <begin position="758"/>
        <end position="1065"/>
    </location>
</feature>
<dbReference type="SUPFAM" id="SSF56672">
    <property type="entry name" value="DNA/RNA polymerases"/>
    <property type="match status" value="1"/>
</dbReference>
<dbReference type="InterPro" id="IPR005135">
    <property type="entry name" value="Endo/exonuclease/phosphatase"/>
</dbReference>
<dbReference type="Proteomes" id="UP000436088">
    <property type="component" value="Unassembled WGS sequence"/>
</dbReference>